<sequence>MAHAGWFVESVVSATLIVLVVRTRGNFLHSWPGRALLGATLAVTAATLTIPYTSLGAVFGFVPLPPLFLGLMGLIVLGYVLSAELVKRWFYRGVHS</sequence>
<dbReference type="InterPro" id="IPR023298">
    <property type="entry name" value="ATPase_P-typ_TM_dom_sf"/>
</dbReference>
<accession>A0A7C1FT82</accession>
<keyword evidence="4" id="KW-0460">Magnesium</keyword>
<evidence type="ECO:0000256" key="4">
    <source>
        <dbReference type="ARBA" id="ARBA00022842"/>
    </source>
</evidence>
<dbReference type="GO" id="GO:0005886">
    <property type="term" value="C:plasma membrane"/>
    <property type="evidence" value="ECO:0007669"/>
    <property type="project" value="UniProtKB-SubCell"/>
</dbReference>
<feature type="transmembrane region" description="Helical" evidence="5">
    <location>
        <begin position="67"/>
        <end position="86"/>
    </location>
</feature>
<feature type="domain" description="Cation-transporting P-type ATPase C-terminal" evidence="6">
    <location>
        <begin position="2"/>
        <end position="89"/>
    </location>
</feature>
<dbReference type="InterPro" id="IPR006415">
    <property type="entry name" value="P-type_ATPase_IIIB"/>
</dbReference>
<evidence type="ECO:0000256" key="1">
    <source>
        <dbReference type="ARBA" id="ARBA00004651"/>
    </source>
</evidence>
<dbReference type="EMBL" id="DSMG01000153">
    <property type="protein sequence ID" value="HDX32740.1"/>
    <property type="molecule type" value="Genomic_DNA"/>
</dbReference>
<feature type="transmembrane region" description="Helical" evidence="5">
    <location>
        <begin position="6"/>
        <end position="23"/>
    </location>
</feature>
<dbReference type="AlphaFoldDB" id="A0A7C1FT82"/>
<dbReference type="Pfam" id="PF00689">
    <property type="entry name" value="Cation_ATPase_C"/>
    <property type="match status" value="1"/>
</dbReference>
<keyword evidence="5" id="KW-0472">Membrane</keyword>
<organism evidence="7">
    <name type="scientific">Caldilinea aerophila</name>
    <dbReference type="NCBI Taxonomy" id="133453"/>
    <lineage>
        <taxon>Bacteria</taxon>
        <taxon>Bacillati</taxon>
        <taxon>Chloroflexota</taxon>
        <taxon>Caldilineae</taxon>
        <taxon>Caldilineales</taxon>
        <taxon>Caldilineaceae</taxon>
        <taxon>Caldilinea</taxon>
    </lineage>
</organism>
<feature type="transmembrane region" description="Helical" evidence="5">
    <location>
        <begin position="35"/>
        <end position="61"/>
    </location>
</feature>
<proteinExistence type="predicted"/>
<evidence type="ECO:0000313" key="7">
    <source>
        <dbReference type="EMBL" id="HDX32740.1"/>
    </source>
</evidence>
<evidence type="ECO:0000256" key="3">
    <source>
        <dbReference type="ARBA" id="ARBA00022553"/>
    </source>
</evidence>
<protein>
    <recommendedName>
        <fullName evidence="6">Cation-transporting P-type ATPase C-terminal domain-containing protein</fullName>
    </recommendedName>
</protein>
<gene>
    <name evidence="7" type="ORF">ENQ20_14820</name>
</gene>
<reference evidence="7" key="1">
    <citation type="journal article" date="2020" name="mSystems">
        <title>Genome- and Community-Level Interaction Insights into Carbon Utilization and Element Cycling Functions of Hydrothermarchaeota in Hydrothermal Sediment.</title>
        <authorList>
            <person name="Zhou Z."/>
            <person name="Liu Y."/>
            <person name="Xu W."/>
            <person name="Pan J."/>
            <person name="Luo Z.H."/>
            <person name="Li M."/>
        </authorList>
    </citation>
    <scope>NUCLEOTIDE SEQUENCE [LARGE SCALE GENOMIC DNA]</scope>
    <source>
        <strain evidence="7">SpSt-289</strain>
    </source>
</reference>
<keyword evidence="5" id="KW-0812">Transmembrane</keyword>
<dbReference type="GO" id="GO:0015444">
    <property type="term" value="F:P-type magnesium transporter activity"/>
    <property type="evidence" value="ECO:0007669"/>
    <property type="project" value="InterPro"/>
</dbReference>
<evidence type="ECO:0000256" key="5">
    <source>
        <dbReference type="SAM" id="Phobius"/>
    </source>
</evidence>
<keyword evidence="5" id="KW-1133">Transmembrane helix</keyword>
<keyword evidence="3" id="KW-0597">Phosphoprotein</keyword>
<dbReference type="InterPro" id="IPR006068">
    <property type="entry name" value="ATPase_P-typ_cation-transptr_C"/>
</dbReference>
<name>A0A7C1FT82_9CHLR</name>
<evidence type="ECO:0000259" key="6">
    <source>
        <dbReference type="Pfam" id="PF00689"/>
    </source>
</evidence>
<comment type="caution">
    <text evidence="7">The sequence shown here is derived from an EMBL/GenBank/DDBJ whole genome shotgun (WGS) entry which is preliminary data.</text>
</comment>
<evidence type="ECO:0000256" key="2">
    <source>
        <dbReference type="ARBA" id="ARBA00022475"/>
    </source>
</evidence>
<dbReference type="SUPFAM" id="SSF81665">
    <property type="entry name" value="Calcium ATPase, transmembrane domain M"/>
    <property type="match status" value="1"/>
</dbReference>
<dbReference type="Gene3D" id="1.20.1110.10">
    <property type="entry name" value="Calcium-transporting ATPase, transmembrane domain"/>
    <property type="match status" value="1"/>
</dbReference>
<comment type="subcellular location">
    <subcellularLocation>
        <location evidence="1">Cell membrane</location>
        <topology evidence="1">Multi-pass membrane protein</topology>
    </subcellularLocation>
</comment>
<dbReference type="PRINTS" id="PR01836">
    <property type="entry name" value="MGATPASE"/>
</dbReference>
<keyword evidence="2" id="KW-1003">Cell membrane</keyword>